<gene>
    <name evidence="1" type="ORF">K443DRAFT_89836</name>
</gene>
<organism evidence="1 2">
    <name type="scientific">Laccaria amethystina LaAM-08-1</name>
    <dbReference type="NCBI Taxonomy" id="1095629"/>
    <lineage>
        <taxon>Eukaryota</taxon>
        <taxon>Fungi</taxon>
        <taxon>Dikarya</taxon>
        <taxon>Basidiomycota</taxon>
        <taxon>Agaricomycotina</taxon>
        <taxon>Agaricomycetes</taxon>
        <taxon>Agaricomycetidae</taxon>
        <taxon>Agaricales</taxon>
        <taxon>Agaricineae</taxon>
        <taxon>Hydnangiaceae</taxon>
        <taxon>Laccaria</taxon>
    </lineage>
</organism>
<evidence type="ECO:0000313" key="1">
    <source>
        <dbReference type="EMBL" id="KIK06280.1"/>
    </source>
</evidence>
<sequence>RLDYLRDFVDGKDTMTLGYHEDAHQGEYVAQSNMRLRSSWLPGSAGQAKPTSAYLITASRY</sequence>
<dbReference type="AlphaFoldDB" id="A0A0C9X2C2"/>
<reference evidence="2" key="2">
    <citation type="submission" date="2015-01" db="EMBL/GenBank/DDBJ databases">
        <title>Evolutionary Origins and Diversification of the Mycorrhizal Mutualists.</title>
        <authorList>
            <consortium name="DOE Joint Genome Institute"/>
            <consortium name="Mycorrhizal Genomics Consortium"/>
            <person name="Kohler A."/>
            <person name="Kuo A."/>
            <person name="Nagy L.G."/>
            <person name="Floudas D."/>
            <person name="Copeland A."/>
            <person name="Barry K.W."/>
            <person name="Cichocki N."/>
            <person name="Veneault-Fourrey C."/>
            <person name="LaButti K."/>
            <person name="Lindquist E.A."/>
            <person name="Lipzen A."/>
            <person name="Lundell T."/>
            <person name="Morin E."/>
            <person name="Murat C."/>
            <person name="Riley R."/>
            <person name="Ohm R."/>
            <person name="Sun H."/>
            <person name="Tunlid A."/>
            <person name="Henrissat B."/>
            <person name="Grigoriev I.V."/>
            <person name="Hibbett D.S."/>
            <person name="Martin F."/>
        </authorList>
    </citation>
    <scope>NUCLEOTIDE SEQUENCE [LARGE SCALE GENOMIC DNA]</scope>
    <source>
        <strain evidence="2">LaAM-08-1</strain>
    </source>
</reference>
<proteinExistence type="predicted"/>
<protein>
    <submittedName>
        <fullName evidence="1">Uncharacterized protein</fullName>
    </submittedName>
</protein>
<reference evidence="1 2" key="1">
    <citation type="submission" date="2014-04" db="EMBL/GenBank/DDBJ databases">
        <authorList>
            <consortium name="DOE Joint Genome Institute"/>
            <person name="Kuo A."/>
            <person name="Kohler A."/>
            <person name="Nagy L.G."/>
            <person name="Floudas D."/>
            <person name="Copeland A."/>
            <person name="Barry K.W."/>
            <person name="Cichocki N."/>
            <person name="Veneault-Fourrey C."/>
            <person name="LaButti K."/>
            <person name="Lindquist E.A."/>
            <person name="Lipzen A."/>
            <person name="Lundell T."/>
            <person name="Morin E."/>
            <person name="Murat C."/>
            <person name="Sun H."/>
            <person name="Tunlid A."/>
            <person name="Henrissat B."/>
            <person name="Grigoriev I.V."/>
            <person name="Hibbett D.S."/>
            <person name="Martin F."/>
            <person name="Nordberg H.P."/>
            <person name="Cantor M.N."/>
            <person name="Hua S.X."/>
        </authorList>
    </citation>
    <scope>NUCLEOTIDE SEQUENCE [LARGE SCALE GENOMIC DNA]</scope>
    <source>
        <strain evidence="1 2">LaAM-08-1</strain>
    </source>
</reference>
<dbReference type="EMBL" id="KN838554">
    <property type="protein sequence ID" value="KIK06280.1"/>
    <property type="molecule type" value="Genomic_DNA"/>
</dbReference>
<name>A0A0C9X2C2_9AGAR</name>
<dbReference type="Proteomes" id="UP000054477">
    <property type="component" value="Unassembled WGS sequence"/>
</dbReference>
<dbReference type="HOGENOM" id="CLU_2928978_0_0_1"/>
<accession>A0A0C9X2C2</accession>
<evidence type="ECO:0000313" key="2">
    <source>
        <dbReference type="Proteomes" id="UP000054477"/>
    </source>
</evidence>
<keyword evidence="2" id="KW-1185">Reference proteome</keyword>
<feature type="non-terminal residue" evidence="1">
    <location>
        <position position="1"/>
    </location>
</feature>